<reference evidence="1 2" key="1">
    <citation type="journal article" date="2016" name="Genome Announc.">
        <title>First Complete Genome Sequence of a Subdivision 6 Acidobacterium Strain.</title>
        <authorList>
            <person name="Huang S."/>
            <person name="Vieira S."/>
            <person name="Bunk B."/>
            <person name="Riedel T."/>
            <person name="Sproer C."/>
            <person name="Overmann J."/>
        </authorList>
    </citation>
    <scope>NUCLEOTIDE SEQUENCE [LARGE SCALE GENOMIC DNA]</scope>
    <source>
        <strain evidence="2">DSM 100886 HEG_-6_39</strain>
    </source>
</reference>
<dbReference type="RefSeq" id="WP_110169485.1">
    <property type="nucleotide sequence ID" value="NZ_CP015136.1"/>
</dbReference>
<dbReference type="Pfam" id="PF02566">
    <property type="entry name" value="OsmC"/>
    <property type="match status" value="1"/>
</dbReference>
<dbReference type="Proteomes" id="UP000076079">
    <property type="component" value="Chromosome"/>
</dbReference>
<dbReference type="Gene3D" id="3.30.300.20">
    <property type="match status" value="1"/>
</dbReference>
<evidence type="ECO:0000313" key="1">
    <source>
        <dbReference type="EMBL" id="AMY07543.1"/>
    </source>
</evidence>
<organism evidence="1 2">
    <name type="scientific">Luteitalea pratensis</name>
    <dbReference type="NCBI Taxonomy" id="1855912"/>
    <lineage>
        <taxon>Bacteria</taxon>
        <taxon>Pseudomonadati</taxon>
        <taxon>Acidobacteriota</taxon>
        <taxon>Vicinamibacteria</taxon>
        <taxon>Vicinamibacterales</taxon>
        <taxon>Vicinamibacteraceae</taxon>
        <taxon>Luteitalea</taxon>
    </lineage>
</organism>
<dbReference type="STRING" id="1855912.LuPra_00716"/>
<sequence length="137" mass="14822">MAKPPVEVALEWTRDLVFQSQLSGQPGPLIDSDGVAGASPVQALVVALGSCMAVDVVMILQKGRHDLRGLRVRVVGTRADGPPAYVTGYRIEYEVKGQVPDAAIERAMALSRDTYCSVWHSLRPDATLELTYTRVDG</sequence>
<dbReference type="SUPFAM" id="SSF82784">
    <property type="entry name" value="OsmC-like"/>
    <property type="match status" value="1"/>
</dbReference>
<dbReference type="InterPro" id="IPR036102">
    <property type="entry name" value="OsmC/Ohrsf"/>
</dbReference>
<dbReference type="InterPro" id="IPR003718">
    <property type="entry name" value="OsmC/Ohr_fam"/>
</dbReference>
<proteinExistence type="predicted"/>
<evidence type="ECO:0000313" key="2">
    <source>
        <dbReference type="Proteomes" id="UP000076079"/>
    </source>
</evidence>
<gene>
    <name evidence="1" type="ORF">LuPra_00716</name>
</gene>
<dbReference type="AlphaFoldDB" id="A0A143PH15"/>
<keyword evidence="2" id="KW-1185">Reference proteome</keyword>
<dbReference type="InterPro" id="IPR015946">
    <property type="entry name" value="KH_dom-like_a/b"/>
</dbReference>
<dbReference type="KEGG" id="abac:LuPra_00716"/>
<reference evidence="2" key="2">
    <citation type="submission" date="2016-04" db="EMBL/GenBank/DDBJ databases">
        <title>First Complete Genome Sequence of a Subdivision 6 Acidobacterium.</title>
        <authorList>
            <person name="Huang S."/>
            <person name="Vieira S."/>
            <person name="Bunk B."/>
            <person name="Riedel T."/>
            <person name="Sproeer C."/>
            <person name="Overmann J."/>
        </authorList>
    </citation>
    <scope>NUCLEOTIDE SEQUENCE [LARGE SCALE GENOMIC DNA]</scope>
    <source>
        <strain evidence="2">DSM 100886 HEG_-6_39</strain>
    </source>
</reference>
<accession>A0A143PH15</accession>
<name>A0A143PH15_LUTPR</name>
<protein>
    <submittedName>
        <fullName evidence="1">OsmC-like protein</fullName>
    </submittedName>
</protein>
<dbReference type="EMBL" id="CP015136">
    <property type="protein sequence ID" value="AMY07543.1"/>
    <property type="molecule type" value="Genomic_DNA"/>
</dbReference>
<dbReference type="OrthoDB" id="9804010at2"/>
<dbReference type="PANTHER" id="PTHR34352">
    <property type="entry name" value="PROTEIN YHFA"/>
    <property type="match status" value="1"/>
</dbReference>
<dbReference type="PANTHER" id="PTHR34352:SF1">
    <property type="entry name" value="PROTEIN YHFA"/>
    <property type="match status" value="1"/>
</dbReference>